<organism evidence="2 3">
    <name type="scientific">Pleurodeles waltl</name>
    <name type="common">Iberian ribbed newt</name>
    <dbReference type="NCBI Taxonomy" id="8319"/>
    <lineage>
        <taxon>Eukaryota</taxon>
        <taxon>Metazoa</taxon>
        <taxon>Chordata</taxon>
        <taxon>Craniata</taxon>
        <taxon>Vertebrata</taxon>
        <taxon>Euteleostomi</taxon>
        <taxon>Amphibia</taxon>
        <taxon>Batrachia</taxon>
        <taxon>Caudata</taxon>
        <taxon>Salamandroidea</taxon>
        <taxon>Salamandridae</taxon>
        <taxon>Pleurodelinae</taxon>
        <taxon>Pleurodeles</taxon>
    </lineage>
</organism>
<comment type="caution">
    <text evidence="2">The sequence shown here is derived from an EMBL/GenBank/DDBJ whole genome shotgun (WGS) entry which is preliminary data.</text>
</comment>
<reference evidence="2" key="1">
    <citation type="journal article" date="2022" name="bioRxiv">
        <title>Sequencing and chromosome-scale assembly of the giantPleurodeles waltlgenome.</title>
        <authorList>
            <person name="Brown T."/>
            <person name="Elewa A."/>
            <person name="Iarovenko S."/>
            <person name="Subramanian E."/>
            <person name="Araus A.J."/>
            <person name="Petzold A."/>
            <person name="Susuki M."/>
            <person name="Suzuki K.-i.T."/>
            <person name="Hayashi T."/>
            <person name="Toyoda A."/>
            <person name="Oliveira C."/>
            <person name="Osipova E."/>
            <person name="Leigh N.D."/>
            <person name="Simon A."/>
            <person name="Yun M.H."/>
        </authorList>
    </citation>
    <scope>NUCLEOTIDE SEQUENCE</scope>
    <source>
        <strain evidence="2">20211129_DDA</strain>
        <tissue evidence="2">Liver</tissue>
    </source>
</reference>
<feature type="region of interest" description="Disordered" evidence="1">
    <location>
        <begin position="1"/>
        <end position="39"/>
    </location>
</feature>
<sequence>MQGATLQERARLPKGPARWVEGTLPGEPYPPGGGANLRPEDVLPARRQRVTLSLRCVCFVDAALTSSLPHDAGSDVARTCALAKGACAMGGRNIAW</sequence>
<name>A0AAV7WTR0_PLEWA</name>
<evidence type="ECO:0000313" key="3">
    <source>
        <dbReference type="Proteomes" id="UP001066276"/>
    </source>
</evidence>
<dbReference type="AlphaFoldDB" id="A0AAV7WTR0"/>
<proteinExistence type="predicted"/>
<protein>
    <submittedName>
        <fullName evidence="2">Uncharacterized protein</fullName>
    </submittedName>
</protein>
<dbReference type="Proteomes" id="UP001066276">
    <property type="component" value="Chromosome 1_1"/>
</dbReference>
<evidence type="ECO:0000256" key="1">
    <source>
        <dbReference type="SAM" id="MobiDB-lite"/>
    </source>
</evidence>
<dbReference type="EMBL" id="JANPWB010000001">
    <property type="protein sequence ID" value="KAJ1216704.1"/>
    <property type="molecule type" value="Genomic_DNA"/>
</dbReference>
<keyword evidence="3" id="KW-1185">Reference proteome</keyword>
<evidence type="ECO:0000313" key="2">
    <source>
        <dbReference type="EMBL" id="KAJ1216704.1"/>
    </source>
</evidence>
<gene>
    <name evidence="2" type="ORF">NDU88_004305</name>
</gene>
<accession>A0AAV7WTR0</accession>